<evidence type="ECO:0000313" key="1">
    <source>
        <dbReference type="EMBL" id="MFC0341191.1"/>
    </source>
</evidence>
<keyword evidence="2" id="KW-1185">Reference proteome</keyword>
<dbReference type="RefSeq" id="WP_377698846.1">
    <property type="nucleotide sequence ID" value="NZ_JBHLWE010000032.1"/>
</dbReference>
<proteinExistence type="predicted"/>
<name>A0ABV6I4N8_9RHOB</name>
<accession>A0ABV6I4N8</accession>
<comment type="caution">
    <text evidence="1">The sequence shown here is derived from an EMBL/GenBank/DDBJ whole genome shotgun (WGS) entry which is preliminary data.</text>
</comment>
<protein>
    <submittedName>
        <fullName evidence="1">Uncharacterized protein</fullName>
    </submittedName>
</protein>
<sequence>MDWKTEWFGAEEDYLLDRDLPELDRKGRLERFIRLFEAWPKLDPFRAGASEKLPATEPVVVEESASAQQDMFACAGFGDKLLQSGTAGKRR</sequence>
<organism evidence="1 2">
    <name type="scientific">Paracoccus niistensis</name>
    <dbReference type="NCBI Taxonomy" id="632935"/>
    <lineage>
        <taxon>Bacteria</taxon>
        <taxon>Pseudomonadati</taxon>
        <taxon>Pseudomonadota</taxon>
        <taxon>Alphaproteobacteria</taxon>
        <taxon>Rhodobacterales</taxon>
        <taxon>Paracoccaceae</taxon>
        <taxon>Paracoccus</taxon>
    </lineage>
</organism>
<dbReference type="Proteomes" id="UP001589799">
    <property type="component" value="Unassembled WGS sequence"/>
</dbReference>
<reference evidence="1 2" key="1">
    <citation type="submission" date="2024-09" db="EMBL/GenBank/DDBJ databases">
        <authorList>
            <person name="Sun Q."/>
            <person name="Mori K."/>
        </authorList>
    </citation>
    <scope>NUCLEOTIDE SEQUENCE [LARGE SCALE GENOMIC DNA]</scope>
    <source>
        <strain evidence="1 2">KCTC 22789</strain>
    </source>
</reference>
<evidence type="ECO:0000313" key="2">
    <source>
        <dbReference type="Proteomes" id="UP001589799"/>
    </source>
</evidence>
<dbReference type="EMBL" id="JBHLWE010000032">
    <property type="protein sequence ID" value="MFC0341191.1"/>
    <property type="molecule type" value="Genomic_DNA"/>
</dbReference>
<gene>
    <name evidence="1" type="ORF">ACFFII_10500</name>
</gene>